<dbReference type="PANTHER" id="PTHR37805:SF1">
    <property type="entry name" value="CYTOPLASMIC PROTEIN"/>
    <property type="match status" value="1"/>
</dbReference>
<reference evidence="2" key="1">
    <citation type="submission" date="2019-08" db="EMBL/GenBank/DDBJ databases">
        <authorList>
            <person name="Kucharzyk K."/>
            <person name="Murdoch R.W."/>
            <person name="Higgins S."/>
            <person name="Loffler F."/>
        </authorList>
    </citation>
    <scope>NUCLEOTIDE SEQUENCE</scope>
</reference>
<name>A0A644V2V9_9ZZZZ</name>
<sequence length="168" mass="18552">MTKNDILIRLRYALNITDLALVDIFALGGRPMKVDAIRPLFLKEGEPGYRECDGPTLGSFLQGLVVSRRGPRDGRAGKDSQPADSGKTFAAPPSWQSDPSNNDVLKALRIALQLKDSDIAFFLQSAGMPVTVSEINALFRKEGHPKYQQCGDQFLRNLLVGMTKKYRA</sequence>
<dbReference type="InterPro" id="IPR009921">
    <property type="entry name" value="YehS-like"/>
</dbReference>
<evidence type="ECO:0008006" key="3">
    <source>
        <dbReference type="Google" id="ProtNLM"/>
    </source>
</evidence>
<accession>A0A644V2V9</accession>
<dbReference type="EMBL" id="VSSQ01000209">
    <property type="protein sequence ID" value="MPL85668.1"/>
    <property type="molecule type" value="Genomic_DNA"/>
</dbReference>
<dbReference type="Pfam" id="PF07308">
    <property type="entry name" value="DUF1456"/>
    <property type="match status" value="2"/>
</dbReference>
<protein>
    <recommendedName>
        <fullName evidence="3">DUF1456 family protein</fullName>
    </recommendedName>
</protein>
<dbReference type="PANTHER" id="PTHR37805">
    <property type="entry name" value="CYTOPLASMIC PROTEIN-RELATED"/>
    <property type="match status" value="1"/>
</dbReference>
<dbReference type="AlphaFoldDB" id="A0A644V2V9"/>
<organism evidence="2">
    <name type="scientific">bioreactor metagenome</name>
    <dbReference type="NCBI Taxonomy" id="1076179"/>
    <lineage>
        <taxon>unclassified sequences</taxon>
        <taxon>metagenomes</taxon>
        <taxon>ecological metagenomes</taxon>
    </lineage>
</organism>
<evidence type="ECO:0000256" key="1">
    <source>
        <dbReference type="SAM" id="MobiDB-lite"/>
    </source>
</evidence>
<evidence type="ECO:0000313" key="2">
    <source>
        <dbReference type="EMBL" id="MPL85668.1"/>
    </source>
</evidence>
<proteinExistence type="predicted"/>
<gene>
    <name evidence="2" type="ORF">SDC9_31640</name>
</gene>
<comment type="caution">
    <text evidence="2">The sequence shown here is derived from an EMBL/GenBank/DDBJ whole genome shotgun (WGS) entry which is preliminary data.</text>
</comment>
<feature type="region of interest" description="Disordered" evidence="1">
    <location>
        <begin position="70"/>
        <end position="98"/>
    </location>
</feature>